<dbReference type="GeneID" id="109256470"/>
<evidence type="ECO:0000313" key="3">
    <source>
        <dbReference type="RefSeq" id="XP_019287349.2"/>
    </source>
</evidence>
<organism evidence="2 3">
    <name type="scientific">Panthera pardus</name>
    <name type="common">Leopard</name>
    <name type="synonym">Felis pardus</name>
    <dbReference type="NCBI Taxonomy" id="9691"/>
    <lineage>
        <taxon>Eukaryota</taxon>
        <taxon>Metazoa</taxon>
        <taxon>Chordata</taxon>
        <taxon>Craniata</taxon>
        <taxon>Vertebrata</taxon>
        <taxon>Euteleostomi</taxon>
        <taxon>Mammalia</taxon>
        <taxon>Eutheria</taxon>
        <taxon>Laurasiatheria</taxon>
        <taxon>Carnivora</taxon>
        <taxon>Feliformia</taxon>
        <taxon>Felidae</taxon>
        <taxon>Pantherinae</taxon>
        <taxon>Panthera</taxon>
    </lineage>
</organism>
<dbReference type="AlphaFoldDB" id="A0A9V1ERK3"/>
<feature type="compositionally biased region" description="Acidic residues" evidence="1">
    <location>
        <begin position="101"/>
        <end position="112"/>
    </location>
</feature>
<dbReference type="RefSeq" id="XP_019287349.2">
    <property type="nucleotide sequence ID" value="XM_019431804.2"/>
</dbReference>
<proteinExistence type="predicted"/>
<dbReference type="Pfam" id="PF04538">
    <property type="entry name" value="BEX"/>
    <property type="match status" value="1"/>
</dbReference>
<feature type="compositionally biased region" description="Basic and acidic residues" evidence="1">
    <location>
        <begin position="61"/>
        <end position="100"/>
    </location>
</feature>
<feature type="region of interest" description="Disordered" evidence="1">
    <location>
        <begin position="38"/>
        <end position="119"/>
    </location>
</feature>
<dbReference type="CTD" id="51186"/>
<dbReference type="KEGG" id="ppad:109256470"/>
<dbReference type="InterPro" id="IPR021156">
    <property type="entry name" value="TF_A-like/BEX"/>
</dbReference>
<accession>A0A9V1ERK3</accession>
<gene>
    <name evidence="3" type="primary">TCEAL9</name>
</gene>
<evidence type="ECO:0000313" key="2">
    <source>
        <dbReference type="Proteomes" id="UP001165780"/>
    </source>
</evidence>
<dbReference type="Proteomes" id="UP001165780">
    <property type="component" value="Unplaced"/>
</dbReference>
<sequence length="167" mass="20047">MIALNQKKQMLRPLSRALVHSPSIWLMVTLLPSSNCIQRGINQKKKKKEKKKKKKKKERKGKKEERKGETHKMKSCQKIEGKPENESEPKLEEEPKPEEKPEVEEEPEEEEKTEGTFRERLIQSLQEFKEDIHNRHLSKEDMFREVSEIEEIRRVRNKLIVMHWKVN</sequence>
<reference evidence="3" key="1">
    <citation type="submission" date="2025-08" db="UniProtKB">
        <authorList>
            <consortium name="RefSeq"/>
        </authorList>
    </citation>
    <scope>IDENTIFICATION</scope>
    <source>
        <tissue evidence="3">Whole blood</tissue>
    </source>
</reference>
<protein>
    <submittedName>
        <fullName evidence="3">Transcription elongation factor A protein-like 9</fullName>
    </submittedName>
</protein>
<keyword evidence="2" id="KW-1185">Reference proteome</keyword>
<evidence type="ECO:0000256" key="1">
    <source>
        <dbReference type="SAM" id="MobiDB-lite"/>
    </source>
</evidence>
<feature type="compositionally biased region" description="Basic residues" evidence="1">
    <location>
        <begin position="42"/>
        <end position="60"/>
    </location>
</feature>
<name>A0A9V1ERK3_PANPR</name>